<dbReference type="AlphaFoldDB" id="A0A9J5XQE4"/>
<protein>
    <submittedName>
        <fullName evidence="1">Uncharacterized protein</fullName>
    </submittedName>
</protein>
<dbReference type="EMBL" id="JACXVP010000008">
    <property type="protein sequence ID" value="KAG5589198.1"/>
    <property type="molecule type" value="Genomic_DNA"/>
</dbReference>
<keyword evidence="2" id="KW-1185">Reference proteome</keyword>
<evidence type="ECO:0000313" key="2">
    <source>
        <dbReference type="Proteomes" id="UP000824120"/>
    </source>
</evidence>
<proteinExistence type="predicted"/>
<reference evidence="1 2" key="1">
    <citation type="submission" date="2020-09" db="EMBL/GenBank/DDBJ databases">
        <title>De no assembly of potato wild relative species, Solanum commersonii.</title>
        <authorList>
            <person name="Cho K."/>
        </authorList>
    </citation>
    <scope>NUCLEOTIDE SEQUENCE [LARGE SCALE GENOMIC DNA]</scope>
    <source>
        <strain evidence="1">LZ3.2</strain>
        <tissue evidence="1">Leaf</tissue>
    </source>
</reference>
<sequence length="313" mass="34554">MSSSQYEDLVNRMDKASTSDCVANMSGIAFLDSQTGQVCEWIIDSGATHHITPNEKLLIASRSIQDNNTDGVQVITGNRSLPAESDMFEMDNSDLIPTSVNEHIEPVILDTPDTSTDHATEFSMENNIDNVAVPNGTDEANAVDLLPETLLANPLKTRTSRHTKPPGWLDDYVTTSRTSASCTYPISNYLHYSHLSTPYQIYLGTFSQPVEPTSFNKTSTDDRWSFGMAQLVWRVIIQMDDPGSISPSMSSESSLSHRTCLVLLHSEGLPSAHKVLTERVDAMVEIVAVADYPGVPFFFHGKLIATKYNIYLN</sequence>
<dbReference type="Proteomes" id="UP000824120">
    <property type="component" value="Chromosome 8"/>
</dbReference>
<name>A0A9J5XQE4_SOLCO</name>
<dbReference type="OrthoDB" id="1274804at2759"/>
<accession>A0A9J5XQE4</accession>
<evidence type="ECO:0000313" key="1">
    <source>
        <dbReference type="EMBL" id="KAG5589198.1"/>
    </source>
</evidence>
<comment type="caution">
    <text evidence="1">The sequence shown here is derived from an EMBL/GenBank/DDBJ whole genome shotgun (WGS) entry which is preliminary data.</text>
</comment>
<organism evidence="1 2">
    <name type="scientific">Solanum commersonii</name>
    <name type="common">Commerson's wild potato</name>
    <name type="synonym">Commerson's nightshade</name>
    <dbReference type="NCBI Taxonomy" id="4109"/>
    <lineage>
        <taxon>Eukaryota</taxon>
        <taxon>Viridiplantae</taxon>
        <taxon>Streptophyta</taxon>
        <taxon>Embryophyta</taxon>
        <taxon>Tracheophyta</taxon>
        <taxon>Spermatophyta</taxon>
        <taxon>Magnoliopsida</taxon>
        <taxon>eudicotyledons</taxon>
        <taxon>Gunneridae</taxon>
        <taxon>Pentapetalae</taxon>
        <taxon>asterids</taxon>
        <taxon>lamiids</taxon>
        <taxon>Solanales</taxon>
        <taxon>Solanaceae</taxon>
        <taxon>Solanoideae</taxon>
        <taxon>Solaneae</taxon>
        <taxon>Solanum</taxon>
    </lineage>
</organism>
<gene>
    <name evidence="1" type="ORF">H5410_039712</name>
</gene>